<feature type="compositionally biased region" description="Acidic residues" evidence="5">
    <location>
        <begin position="474"/>
        <end position="491"/>
    </location>
</feature>
<dbReference type="SMART" id="SM00184">
    <property type="entry name" value="RING"/>
    <property type="match status" value="1"/>
</dbReference>
<comment type="caution">
    <text evidence="7">The sequence shown here is derived from an EMBL/GenBank/DDBJ whole genome shotgun (WGS) entry which is preliminary data.</text>
</comment>
<dbReference type="EMBL" id="AYKW01000023">
    <property type="protein sequence ID" value="PIL29184.1"/>
    <property type="molecule type" value="Genomic_DNA"/>
</dbReference>
<dbReference type="InterPro" id="IPR013083">
    <property type="entry name" value="Znf_RING/FYVE/PHD"/>
</dbReference>
<keyword evidence="1" id="KW-0479">Metal-binding</keyword>
<evidence type="ECO:0000313" key="8">
    <source>
        <dbReference type="Proteomes" id="UP000230002"/>
    </source>
</evidence>
<feature type="compositionally biased region" description="Acidic residues" evidence="5">
    <location>
        <begin position="439"/>
        <end position="452"/>
    </location>
</feature>
<dbReference type="PROSITE" id="PS50089">
    <property type="entry name" value="ZF_RING_2"/>
    <property type="match status" value="1"/>
</dbReference>
<dbReference type="SUPFAM" id="SSF57850">
    <property type="entry name" value="RING/U-box"/>
    <property type="match status" value="1"/>
</dbReference>
<dbReference type="GO" id="GO:0004842">
    <property type="term" value="F:ubiquitin-protein transferase activity"/>
    <property type="evidence" value="ECO:0007669"/>
    <property type="project" value="TreeGrafter"/>
</dbReference>
<dbReference type="GO" id="GO:0008270">
    <property type="term" value="F:zinc ion binding"/>
    <property type="evidence" value="ECO:0007669"/>
    <property type="project" value="UniProtKB-KW"/>
</dbReference>
<protein>
    <recommendedName>
        <fullName evidence="6">RING-type domain-containing protein</fullName>
    </recommendedName>
</protein>
<dbReference type="Proteomes" id="UP000230002">
    <property type="component" value="Unassembled WGS sequence"/>
</dbReference>
<keyword evidence="8" id="KW-1185">Reference proteome</keyword>
<feature type="domain" description="RING-type" evidence="6">
    <location>
        <begin position="213"/>
        <end position="268"/>
    </location>
</feature>
<reference evidence="7 8" key="1">
    <citation type="journal article" date="2015" name="Sci. Rep.">
        <title>Chromosome-level genome map provides insights into diverse defense mechanisms in the medicinal fungus Ganoderma sinense.</title>
        <authorList>
            <person name="Zhu Y."/>
            <person name="Xu J."/>
            <person name="Sun C."/>
            <person name="Zhou S."/>
            <person name="Xu H."/>
            <person name="Nelson D.R."/>
            <person name="Qian J."/>
            <person name="Song J."/>
            <person name="Luo H."/>
            <person name="Xiang L."/>
            <person name="Li Y."/>
            <person name="Xu Z."/>
            <person name="Ji A."/>
            <person name="Wang L."/>
            <person name="Lu S."/>
            <person name="Hayward A."/>
            <person name="Sun W."/>
            <person name="Li X."/>
            <person name="Schwartz D.C."/>
            <person name="Wang Y."/>
            <person name="Chen S."/>
        </authorList>
    </citation>
    <scope>NUCLEOTIDE SEQUENCE [LARGE SCALE GENOMIC DNA]</scope>
    <source>
        <strain evidence="7 8">ZZ0214-1</strain>
    </source>
</reference>
<feature type="compositionally biased region" description="Basic residues" evidence="5">
    <location>
        <begin position="57"/>
        <end position="67"/>
    </location>
</feature>
<keyword evidence="3" id="KW-0862">Zinc</keyword>
<evidence type="ECO:0000256" key="1">
    <source>
        <dbReference type="ARBA" id="ARBA00022723"/>
    </source>
</evidence>
<dbReference type="GO" id="GO:0051865">
    <property type="term" value="P:protein autoubiquitination"/>
    <property type="evidence" value="ECO:0007669"/>
    <property type="project" value="TreeGrafter"/>
</dbReference>
<evidence type="ECO:0000256" key="3">
    <source>
        <dbReference type="ARBA" id="ARBA00022833"/>
    </source>
</evidence>
<evidence type="ECO:0000256" key="5">
    <source>
        <dbReference type="SAM" id="MobiDB-lite"/>
    </source>
</evidence>
<evidence type="ECO:0000313" key="7">
    <source>
        <dbReference type="EMBL" id="PIL29184.1"/>
    </source>
</evidence>
<evidence type="ECO:0000256" key="4">
    <source>
        <dbReference type="PROSITE-ProRule" id="PRU00175"/>
    </source>
</evidence>
<feature type="region of interest" description="Disordered" evidence="5">
    <location>
        <begin position="431"/>
        <end position="595"/>
    </location>
</feature>
<gene>
    <name evidence="7" type="ORF">GSI_09233</name>
</gene>
<dbReference type="Gene3D" id="3.30.40.10">
    <property type="entry name" value="Zinc/RING finger domain, C3HC4 (zinc finger)"/>
    <property type="match status" value="1"/>
</dbReference>
<evidence type="ECO:0000259" key="6">
    <source>
        <dbReference type="PROSITE" id="PS50089"/>
    </source>
</evidence>
<dbReference type="AlphaFoldDB" id="A0A2G8S624"/>
<dbReference type="STRING" id="1077348.A0A2G8S624"/>
<evidence type="ECO:0000256" key="2">
    <source>
        <dbReference type="ARBA" id="ARBA00022771"/>
    </source>
</evidence>
<organism evidence="7 8">
    <name type="scientific">Ganoderma sinense ZZ0214-1</name>
    <dbReference type="NCBI Taxonomy" id="1077348"/>
    <lineage>
        <taxon>Eukaryota</taxon>
        <taxon>Fungi</taxon>
        <taxon>Dikarya</taxon>
        <taxon>Basidiomycota</taxon>
        <taxon>Agaricomycotina</taxon>
        <taxon>Agaricomycetes</taxon>
        <taxon>Polyporales</taxon>
        <taxon>Polyporaceae</taxon>
        <taxon>Ganoderma</taxon>
    </lineage>
</organism>
<feature type="compositionally biased region" description="Polar residues" evidence="5">
    <location>
        <begin position="70"/>
        <end position="88"/>
    </location>
</feature>
<name>A0A2G8S624_9APHY</name>
<dbReference type="OrthoDB" id="6105938at2759"/>
<proteinExistence type="predicted"/>
<feature type="region of interest" description="Disordered" evidence="5">
    <location>
        <begin position="1"/>
        <end position="178"/>
    </location>
</feature>
<accession>A0A2G8S624</accession>
<dbReference type="InterPro" id="IPR047126">
    <property type="entry name" value="RNF141-like"/>
</dbReference>
<dbReference type="InterPro" id="IPR018957">
    <property type="entry name" value="Znf_C3HC4_RING-type"/>
</dbReference>
<dbReference type="PANTHER" id="PTHR12109">
    <property type="entry name" value="RING FINGER PROTEIN 141-RELATED"/>
    <property type="match status" value="1"/>
</dbReference>
<dbReference type="Pfam" id="PF00097">
    <property type="entry name" value="zf-C3HC4"/>
    <property type="match status" value="1"/>
</dbReference>
<dbReference type="PANTHER" id="PTHR12109:SF3">
    <property type="entry name" value="RING FINGER PROTEIN 141"/>
    <property type="match status" value="1"/>
</dbReference>
<dbReference type="InterPro" id="IPR001841">
    <property type="entry name" value="Znf_RING"/>
</dbReference>
<keyword evidence="2 4" id="KW-0863">Zinc-finger</keyword>
<sequence length="595" mass="65251">MSSPFRALGPVSPASKGRHAKRRILSDSEDAEERDPKRVKSLEVAGDQGRGRDIKEKRKRRRKKRKLSVVESTPESDAESPTITTKPTLSRVRSRSVTISDPDGAVLASPSKMTRDDTRQPSAGPSSMPELKAKLQSPLQARDLFSPPPLAPSTTPKATPSVDKGKGRATPDADALPNDSQQLADLQKQVADKTSLVSKHETLVSSLQQSLSCQICLDLMHRPYALAPCGHSACYQCLVNWFKAPPPDVPPDEVISVLHRKKTCPHCRAVVRDRPIEIWSLKEMVATLVKSGLATGFYNAAPEQPEGGANADPWAGIFRPAGGQRVFGGAPFPAAMHEIELMGLRDEEDAVYRCLDCNHEIWDGMCSHCGRDYPGHDGHEFDLDDGSEDSDDADFPFGNAAREGLRSLFRHLLHPGDHDHAHDLLMADAHEPGDREWDGGGDTEIESVDGDDAGVRRPARRREPRRAGSVIDVSSDDDEAGYESSFIDDGDAPPVREGAGRLDDQDDDDSVQIRPARLRGPGLSRREITFIDGDSDEEYPDDDGSDRSHGHNEDSEDDDLAEEVAAREFEMYGDDGSIPRGGREYDSNDSEDELY</sequence>
<feature type="compositionally biased region" description="Acidic residues" evidence="5">
    <location>
        <begin position="533"/>
        <end position="544"/>
    </location>
</feature>